<dbReference type="EMBL" id="SWMS01000012">
    <property type="protein sequence ID" value="TKG68343.1"/>
    <property type="molecule type" value="Genomic_DNA"/>
</dbReference>
<comment type="caution">
    <text evidence="2">The sequence shown here is derived from an EMBL/GenBank/DDBJ whole genome shotgun (WGS) entry which is preliminary data.</text>
</comment>
<evidence type="ECO:0000313" key="3">
    <source>
        <dbReference type="Proteomes" id="UP000309992"/>
    </source>
</evidence>
<feature type="transmembrane region" description="Helical" evidence="1">
    <location>
        <begin position="6"/>
        <end position="25"/>
    </location>
</feature>
<keyword evidence="3" id="KW-1185">Reference proteome</keyword>
<keyword evidence="1" id="KW-0472">Membrane</keyword>
<keyword evidence="1" id="KW-1133">Transmembrane helix</keyword>
<reference evidence="2 3" key="1">
    <citation type="journal article" date="2015" name="Antonie Van Leeuwenhoek">
        <title>Prauserella endophytica sp. nov., an endophytic actinobacterium isolated from Tamarix taklamakanensis.</title>
        <authorList>
            <person name="Liu J.M."/>
            <person name="Habden X."/>
            <person name="Guo L."/>
            <person name="Tuo L."/>
            <person name="Jiang Z.K."/>
            <person name="Liu S.W."/>
            <person name="Liu X.F."/>
            <person name="Chen L."/>
            <person name="Li R.F."/>
            <person name="Zhang Y.Q."/>
            <person name="Sun C.H."/>
        </authorList>
    </citation>
    <scope>NUCLEOTIDE SEQUENCE [LARGE SCALE GENOMIC DNA]</scope>
    <source>
        <strain evidence="2 3">CGMCC 4.7182</strain>
    </source>
</reference>
<evidence type="ECO:0000313" key="2">
    <source>
        <dbReference type="EMBL" id="TKG68343.1"/>
    </source>
</evidence>
<dbReference type="Proteomes" id="UP000309992">
    <property type="component" value="Unassembled WGS sequence"/>
</dbReference>
<name>A0ABY2S179_9PSEU</name>
<sequence length="109" mass="11722">MSLPPTHLLVAAGILLGWVLLWRIAAWKRRRSLDATRSSDRLLSLFGRVVLTAGLIVGVQWVVIVTAGGNRALVVAVLGIPALFAAYALTKALTVKTVVDTPRVRGGRR</sequence>
<proteinExistence type="predicted"/>
<evidence type="ECO:0000256" key="1">
    <source>
        <dbReference type="SAM" id="Phobius"/>
    </source>
</evidence>
<keyword evidence="1" id="KW-0812">Transmembrane</keyword>
<protein>
    <submittedName>
        <fullName evidence="2">Uncharacterized protein</fullName>
    </submittedName>
</protein>
<organism evidence="2 3">
    <name type="scientific">Prauserella endophytica</name>
    <dbReference type="NCBI Taxonomy" id="1592324"/>
    <lineage>
        <taxon>Bacteria</taxon>
        <taxon>Bacillati</taxon>
        <taxon>Actinomycetota</taxon>
        <taxon>Actinomycetes</taxon>
        <taxon>Pseudonocardiales</taxon>
        <taxon>Pseudonocardiaceae</taxon>
        <taxon>Prauserella</taxon>
        <taxon>Prauserella coralliicola group</taxon>
    </lineage>
</organism>
<feature type="transmembrane region" description="Helical" evidence="1">
    <location>
        <begin position="45"/>
        <end position="66"/>
    </location>
</feature>
<gene>
    <name evidence="2" type="ORF">FCN18_21520</name>
</gene>
<feature type="transmembrane region" description="Helical" evidence="1">
    <location>
        <begin position="72"/>
        <end position="89"/>
    </location>
</feature>
<accession>A0ABY2S179</accession>